<dbReference type="Proteomes" id="UP001345219">
    <property type="component" value="Chromosome 7"/>
</dbReference>
<evidence type="ECO:0000256" key="1">
    <source>
        <dbReference type="SAM" id="SignalP"/>
    </source>
</evidence>
<name>A0AAN7QGB1_9MYRT</name>
<keyword evidence="1" id="KW-0732">Signal</keyword>
<keyword evidence="3" id="KW-1185">Reference proteome</keyword>
<dbReference type="AlphaFoldDB" id="A0AAN7QGB1"/>
<feature type="signal peptide" evidence="1">
    <location>
        <begin position="1"/>
        <end position="21"/>
    </location>
</feature>
<sequence length="124" mass="14613">MNLLAVKLFGLWGFKFQVLNGCTFGCFSVIHGKCRLARNFGQQRGLNYHYMQMVLAEIIGLIDLDLRFCKGHSAPSAFRCIKSKWHRSSTHLPKSFQGKKEWSWRSVRCIIRGTWEFQRDWNFH</sequence>
<accession>A0AAN7QGB1</accession>
<protein>
    <submittedName>
        <fullName evidence="2">Uncharacterized protein</fullName>
    </submittedName>
</protein>
<comment type="caution">
    <text evidence="2">The sequence shown here is derived from an EMBL/GenBank/DDBJ whole genome shotgun (WGS) entry which is preliminary data.</text>
</comment>
<feature type="chain" id="PRO_5042930153" evidence="1">
    <location>
        <begin position="22"/>
        <end position="124"/>
    </location>
</feature>
<organism evidence="2 3">
    <name type="scientific">Trapa incisa</name>
    <dbReference type="NCBI Taxonomy" id="236973"/>
    <lineage>
        <taxon>Eukaryota</taxon>
        <taxon>Viridiplantae</taxon>
        <taxon>Streptophyta</taxon>
        <taxon>Embryophyta</taxon>
        <taxon>Tracheophyta</taxon>
        <taxon>Spermatophyta</taxon>
        <taxon>Magnoliopsida</taxon>
        <taxon>eudicotyledons</taxon>
        <taxon>Gunneridae</taxon>
        <taxon>Pentapetalae</taxon>
        <taxon>rosids</taxon>
        <taxon>malvids</taxon>
        <taxon>Myrtales</taxon>
        <taxon>Lythraceae</taxon>
        <taxon>Trapa</taxon>
    </lineage>
</organism>
<evidence type="ECO:0000313" key="3">
    <source>
        <dbReference type="Proteomes" id="UP001345219"/>
    </source>
</evidence>
<reference evidence="2 3" key="1">
    <citation type="journal article" date="2023" name="Hortic Res">
        <title>Pangenome of water caltrop reveals structural variations and asymmetric subgenome divergence after allopolyploidization.</title>
        <authorList>
            <person name="Zhang X."/>
            <person name="Chen Y."/>
            <person name="Wang L."/>
            <person name="Yuan Y."/>
            <person name="Fang M."/>
            <person name="Shi L."/>
            <person name="Lu R."/>
            <person name="Comes H.P."/>
            <person name="Ma Y."/>
            <person name="Chen Y."/>
            <person name="Huang G."/>
            <person name="Zhou Y."/>
            <person name="Zheng Z."/>
            <person name="Qiu Y."/>
        </authorList>
    </citation>
    <scope>NUCLEOTIDE SEQUENCE [LARGE SCALE GENOMIC DNA]</scope>
    <source>
        <tissue evidence="2">Roots</tissue>
    </source>
</reference>
<proteinExistence type="predicted"/>
<dbReference type="EMBL" id="JAXIOK010000007">
    <property type="protein sequence ID" value="KAK4766729.1"/>
    <property type="molecule type" value="Genomic_DNA"/>
</dbReference>
<gene>
    <name evidence="2" type="ORF">SAY87_008371</name>
</gene>
<evidence type="ECO:0000313" key="2">
    <source>
        <dbReference type="EMBL" id="KAK4766729.1"/>
    </source>
</evidence>